<dbReference type="Proteomes" id="UP000293764">
    <property type="component" value="Unassembled WGS sequence"/>
</dbReference>
<dbReference type="InterPro" id="IPR016047">
    <property type="entry name" value="M23ase_b-sheet_dom"/>
</dbReference>
<proteinExistence type="predicted"/>
<dbReference type="RefSeq" id="WP_130101924.1">
    <property type="nucleotide sequence ID" value="NZ_SDWW01000012.1"/>
</dbReference>
<dbReference type="EMBL" id="SDWW01000012">
    <property type="protein sequence ID" value="RYV51783.1"/>
    <property type="molecule type" value="Genomic_DNA"/>
</dbReference>
<organism evidence="2 3">
    <name type="scientific">Pengzhenrongella frigida</name>
    <dbReference type="NCBI Taxonomy" id="1259133"/>
    <lineage>
        <taxon>Bacteria</taxon>
        <taxon>Bacillati</taxon>
        <taxon>Actinomycetota</taxon>
        <taxon>Actinomycetes</taxon>
        <taxon>Micrococcales</taxon>
        <taxon>Pengzhenrongella</taxon>
    </lineage>
</organism>
<dbReference type="SUPFAM" id="SSF51261">
    <property type="entry name" value="Duplicated hybrid motif"/>
    <property type="match status" value="1"/>
</dbReference>
<dbReference type="Pfam" id="PF01551">
    <property type="entry name" value="Peptidase_M23"/>
    <property type="match status" value="1"/>
</dbReference>
<evidence type="ECO:0000259" key="1">
    <source>
        <dbReference type="Pfam" id="PF01551"/>
    </source>
</evidence>
<evidence type="ECO:0000313" key="2">
    <source>
        <dbReference type="EMBL" id="RYV51783.1"/>
    </source>
</evidence>
<dbReference type="OrthoDB" id="5245088at2"/>
<name>A0A4Q5N3E8_9MICO</name>
<sequence>MQTLGAAAGVGVVVAALALGLVPAGTRAASTSSDRAGAGAGARTVVYVLPLAGDPPTARVFAAPAEIWAAGHRGVDLAGAVGQDVRAPASGTVAFAGTVVDRGVLTIAHPDGLRSSLEPVQWSVSAGMPVVQGEPVGVIQAMPGHCAPATCLHWGVRRAEVYLDPLTLVRTAGPVVLLADP</sequence>
<feature type="domain" description="M23ase beta-sheet core" evidence="1">
    <location>
        <begin position="71"/>
        <end position="165"/>
    </location>
</feature>
<protein>
    <submittedName>
        <fullName evidence="2">M23 family metallopeptidase</fullName>
    </submittedName>
</protein>
<reference evidence="2 3" key="1">
    <citation type="submission" date="2019-01" db="EMBL/GenBank/DDBJ databases">
        <title>Novel species of Cellulomonas.</title>
        <authorList>
            <person name="Liu Q."/>
            <person name="Xin Y.-H."/>
        </authorList>
    </citation>
    <scope>NUCLEOTIDE SEQUENCE [LARGE SCALE GENOMIC DNA]</scope>
    <source>
        <strain evidence="2 3">HLT2-17</strain>
    </source>
</reference>
<evidence type="ECO:0000313" key="3">
    <source>
        <dbReference type="Proteomes" id="UP000293764"/>
    </source>
</evidence>
<dbReference type="Gene3D" id="2.70.70.10">
    <property type="entry name" value="Glucose Permease (Domain IIA)"/>
    <property type="match status" value="1"/>
</dbReference>
<keyword evidence="3" id="KW-1185">Reference proteome</keyword>
<gene>
    <name evidence="2" type="ORF">EUA98_06835</name>
</gene>
<comment type="caution">
    <text evidence="2">The sequence shown here is derived from an EMBL/GenBank/DDBJ whole genome shotgun (WGS) entry which is preliminary data.</text>
</comment>
<accession>A0A4Q5N3E8</accession>
<dbReference type="AlphaFoldDB" id="A0A4Q5N3E8"/>
<dbReference type="InterPro" id="IPR011055">
    <property type="entry name" value="Dup_hybrid_motif"/>
</dbReference>
<dbReference type="CDD" id="cd12797">
    <property type="entry name" value="M23_peptidase"/>
    <property type="match status" value="1"/>
</dbReference>